<name>A0A510E5R4_9CREN</name>
<dbReference type="AlphaFoldDB" id="A0A510E5R4"/>
<gene>
    <name evidence="1" type="ORF">IC006_1929</name>
    <name evidence="2" type="ORF">IC007_1937</name>
</gene>
<reference evidence="4" key="1">
    <citation type="submission" date="2018-09" db="EMBL/GenBank/DDBJ databases">
        <title>Complete Genome Sequencing of Sulfolobus sp. JCM 16834.</title>
        <authorList>
            <person name="Kato S."/>
            <person name="Itoh T."/>
            <person name="Ohkuma M."/>
        </authorList>
    </citation>
    <scope>NUCLEOTIDE SEQUENCE [LARGE SCALE GENOMIC DNA]</scope>
    <source>
        <strain evidence="4">IC-007</strain>
    </source>
</reference>
<evidence type="ECO:0000313" key="2">
    <source>
        <dbReference type="EMBL" id="BBG27388.1"/>
    </source>
</evidence>
<accession>A0A510E5R4</accession>
<dbReference type="KEGG" id="step:IC006_1929"/>
<dbReference type="EMBL" id="AP018929">
    <property type="protein sequence ID" value="BBG24600.1"/>
    <property type="molecule type" value="Genomic_DNA"/>
</dbReference>
<dbReference type="Proteomes" id="UP000325030">
    <property type="component" value="Chromosome"/>
</dbReference>
<organism evidence="2 4">
    <name type="scientific">Sulfuracidifex tepidarius</name>
    <dbReference type="NCBI Taxonomy" id="1294262"/>
    <lineage>
        <taxon>Archaea</taxon>
        <taxon>Thermoproteota</taxon>
        <taxon>Thermoprotei</taxon>
        <taxon>Sulfolobales</taxon>
        <taxon>Sulfolobaceae</taxon>
        <taxon>Sulfuracidifex</taxon>
    </lineage>
</organism>
<evidence type="ECO:0000313" key="4">
    <source>
        <dbReference type="Proteomes" id="UP000325030"/>
    </source>
</evidence>
<evidence type="ECO:0000313" key="1">
    <source>
        <dbReference type="EMBL" id="BBG24600.1"/>
    </source>
</evidence>
<proteinExistence type="predicted"/>
<protein>
    <submittedName>
        <fullName evidence="2">Uncharacterized protein</fullName>
    </submittedName>
</protein>
<accession>A0A510DX91</accession>
<keyword evidence="3" id="KW-1185">Reference proteome</keyword>
<reference evidence="2 3" key="2">
    <citation type="journal article" date="2020" name="Int. J. Syst. Evol. Microbiol.">
        <title>Sulfuracidifex tepidarius gen. nov., sp. nov. and transfer of Sulfolobus metallicus Huber and Stetter 1992 to the genus Sulfuracidifex as Sulfuracidifex metallicus comb. nov.</title>
        <authorList>
            <person name="Itoh T."/>
            <person name="Miura T."/>
            <person name="Sakai H.D."/>
            <person name="Kato S."/>
            <person name="Ohkuma M."/>
            <person name="Takashina T."/>
        </authorList>
    </citation>
    <scope>NUCLEOTIDE SEQUENCE</scope>
    <source>
        <strain evidence="1 3">IC-006</strain>
        <strain evidence="2">IC-007</strain>
    </source>
</reference>
<dbReference type="EMBL" id="AP018930">
    <property type="protein sequence ID" value="BBG27388.1"/>
    <property type="molecule type" value="Genomic_DNA"/>
</dbReference>
<sequence length="81" mass="9079">MLLTKISLIDTGNNMNQLYIYNYGNSAVNISKIFINKVEYKVSFSLPENGMVKLSSLVNFSKNVNTVGICANGNLYVFYVK</sequence>
<dbReference type="STRING" id="1294262.GCA_001316085_00069"/>
<dbReference type="Proteomes" id="UP000322983">
    <property type="component" value="Chromosome"/>
</dbReference>
<evidence type="ECO:0000313" key="3">
    <source>
        <dbReference type="Proteomes" id="UP000322983"/>
    </source>
</evidence>